<keyword evidence="2" id="KW-0805">Transcription regulation</keyword>
<dbReference type="Proteomes" id="UP000320593">
    <property type="component" value="Unassembled WGS sequence"/>
</dbReference>
<comment type="caution">
    <text evidence="6">The sequence shown here is derived from an EMBL/GenBank/DDBJ whole genome shotgun (WGS) entry which is preliminary data.</text>
</comment>
<dbReference type="PROSITE" id="PS50110">
    <property type="entry name" value="RESPONSE_REGULATORY"/>
    <property type="match status" value="1"/>
</dbReference>
<dbReference type="InterPro" id="IPR011006">
    <property type="entry name" value="CheY-like_superfamily"/>
</dbReference>
<gene>
    <name evidence="6" type="ORF">JM93_00885</name>
</gene>
<evidence type="ECO:0000259" key="5">
    <source>
        <dbReference type="PROSITE" id="PS50110"/>
    </source>
</evidence>
<name>A0A562TI07_9HYPH</name>
<dbReference type="AlphaFoldDB" id="A0A562TI07"/>
<evidence type="ECO:0000256" key="3">
    <source>
        <dbReference type="ARBA" id="ARBA00023163"/>
    </source>
</evidence>
<feature type="domain" description="Response regulatory" evidence="5">
    <location>
        <begin position="3"/>
        <end position="121"/>
    </location>
</feature>
<keyword evidence="7" id="KW-1185">Reference proteome</keyword>
<feature type="modified residue" description="4-aspartylphosphate" evidence="4">
    <location>
        <position position="52"/>
    </location>
</feature>
<evidence type="ECO:0000256" key="1">
    <source>
        <dbReference type="ARBA" id="ARBA00022553"/>
    </source>
</evidence>
<dbReference type="SUPFAM" id="SSF52172">
    <property type="entry name" value="CheY-like"/>
    <property type="match status" value="1"/>
</dbReference>
<accession>A0A562TI07</accession>
<dbReference type="RefSeq" id="WP_145340799.1">
    <property type="nucleotide sequence ID" value="NZ_SMLY01000036.1"/>
</dbReference>
<evidence type="ECO:0000313" key="7">
    <source>
        <dbReference type="Proteomes" id="UP000320593"/>
    </source>
</evidence>
<dbReference type="PANTHER" id="PTHR44591:SF3">
    <property type="entry name" value="RESPONSE REGULATORY DOMAIN-CONTAINING PROTEIN"/>
    <property type="match status" value="1"/>
</dbReference>
<keyword evidence="3" id="KW-0804">Transcription</keyword>
<evidence type="ECO:0000256" key="2">
    <source>
        <dbReference type="ARBA" id="ARBA00023015"/>
    </source>
</evidence>
<dbReference type="OrthoDB" id="9800897at2"/>
<dbReference type="GO" id="GO:0000160">
    <property type="term" value="P:phosphorelay signal transduction system"/>
    <property type="evidence" value="ECO:0007669"/>
    <property type="project" value="InterPro"/>
</dbReference>
<dbReference type="Pfam" id="PF00072">
    <property type="entry name" value="Response_reg"/>
    <property type="match status" value="1"/>
</dbReference>
<dbReference type="EMBL" id="VLLF01000001">
    <property type="protein sequence ID" value="TWI93329.1"/>
    <property type="molecule type" value="Genomic_DNA"/>
</dbReference>
<keyword evidence="1 4" id="KW-0597">Phosphoprotein</keyword>
<dbReference type="InterPro" id="IPR001789">
    <property type="entry name" value="Sig_transdc_resp-reg_receiver"/>
</dbReference>
<proteinExistence type="predicted"/>
<evidence type="ECO:0000313" key="6">
    <source>
        <dbReference type="EMBL" id="TWI93329.1"/>
    </source>
</evidence>
<evidence type="ECO:0000256" key="4">
    <source>
        <dbReference type="PROSITE-ProRule" id="PRU00169"/>
    </source>
</evidence>
<reference evidence="6 7" key="1">
    <citation type="submission" date="2019-07" db="EMBL/GenBank/DDBJ databases">
        <title>Genomic Encyclopedia of Archaeal and Bacterial Type Strains, Phase II (KMG-II): from individual species to whole genera.</title>
        <authorList>
            <person name="Goeker M."/>
        </authorList>
    </citation>
    <scope>NUCLEOTIDE SEQUENCE [LARGE SCALE GENOMIC DNA]</scope>
    <source>
        <strain evidence="6 7">ATCC BAA-252</strain>
    </source>
</reference>
<dbReference type="Gene3D" id="3.40.50.2300">
    <property type="match status" value="1"/>
</dbReference>
<dbReference type="SMART" id="SM00448">
    <property type="entry name" value="REC"/>
    <property type="match status" value="1"/>
</dbReference>
<sequence>MACILVVDDIPGVRKSIAAGLKRLGHEVLEAGNGREALDLATGRATDLVITDMLMPEMDGVDLIDLLNEAPGKTPRILAMSGGGTFVTSQDALTVARQNADAVLEKPFDTVELCDAVQSLLEKGAT</sequence>
<organism evidence="6 7">
    <name type="scientific">Roseibium hamelinense</name>
    <dbReference type="NCBI Taxonomy" id="150831"/>
    <lineage>
        <taxon>Bacteria</taxon>
        <taxon>Pseudomonadati</taxon>
        <taxon>Pseudomonadota</taxon>
        <taxon>Alphaproteobacteria</taxon>
        <taxon>Hyphomicrobiales</taxon>
        <taxon>Stappiaceae</taxon>
        <taxon>Roseibium</taxon>
    </lineage>
</organism>
<dbReference type="InterPro" id="IPR050595">
    <property type="entry name" value="Bact_response_regulator"/>
</dbReference>
<protein>
    <submittedName>
        <fullName evidence="6">Two-component system response regulator AtoC</fullName>
    </submittedName>
</protein>
<dbReference type="PANTHER" id="PTHR44591">
    <property type="entry name" value="STRESS RESPONSE REGULATOR PROTEIN 1"/>
    <property type="match status" value="1"/>
</dbReference>